<keyword evidence="2" id="KW-1185">Reference proteome</keyword>
<name>A0ABQ7E1D8_BRACR</name>
<reference evidence="1 2" key="1">
    <citation type="journal article" date="2020" name="BMC Genomics">
        <title>Intraspecific diversification of the crop wild relative Brassica cretica Lam. using demographic model selection.</title>
        <authorList>
            <person name="Kioukis A."/>
            <person name="Michalopoulou V.A."/>
            <person name="Briers L."/>
            <person name="Pirintsos S."/>
            <person name="Studholme D.J."/>
            <person name="Pavlidis P."/>
            <person name="Sarris P.F."/>
        </authorList>
    </citation>
    <scope>NUCLEOTIDE SEQUENCE [LARGE SCALE GENOMIC DNA]</scope>
    <source>
        <strain evidence="2">cv. PFS-1207/04</strain>
    </source>
</reference>
<dbReference type="Proteomes" id="UP000266723">
    <property type="component" value="Unassembled WGS sequence"/>
</dbReference>
<proteinExistence type="predicted"/>
<accession>A0ABQ7E1D8</accession>
<comment type="caution">
    <text evidence="1">The sequence shown here is derived from an EMBL/GenBank/DDBJ whole genome shotgun (WGS) entry which is preliminary data.</text>
</comment>
<protein>
    <submittedName>
        <fullName evidence="1">Uncharacterized protein</fullName>
    </submittedName>
</protein>
<sequence length="72" mass="8141">MLVWGYSEVPVTQMVFVWGYKDICTIEAAGGCAGVQRQTVLVTQRHPIPRWTTPMLLTPPYFPLSAETDEQE</sequence>
<evidence type="ECO:0000313" key="2">
    <source>
        <dbReference type="Proteomes" id="UP000266723"/>
    </source>
</evidence>
<gene>
    <name evidence="1" type="ORF">DY000_02021753</name>
</gene>
<evidence type="ECO:0000313" key="1">
    <source>
        <dbReference type="EMBL" id="KAF3590907.1"/>
    </source>
</evidence>
<organism evidence="1 2">
    <name type="scientific">Brassica cretica</name>
    <name type="common">Mustard</name>
    <dbReference type="NCBI Taxonomy" id="69181"/>
    <lineage>
        <taxon>Eukaryota</taxon>
        <taxon>Viridiplantae</taxon>
        <taxon>Streptophyta</taxon>
        <taxon>Embryophyta</taxon>
        <taxon>Tracheophyta</taxon>
        <taxon>Spermatophyta</taxon>
        <taxon>Magnoliopsida</taxon>
        <taxon>eudicotyledons</taxon>
        <taxon>Gunneridae</taxon>
        <taxon>Pentapetalae</taxon>
        <taxon>rosids</taxon>
        <taxon>malvids</taxon>
        <taxon>Brassicales</taxon>
        <taxon>Brassicaceae</taxon>
        <taxon>Brassiceae</taxon>
        <taxon>Brassica</taxon>
    </lineage>
</organism>
<dbReference type="EMBL" id="QGKV02000299">
    <property type="protein sequence ID" value="KAF3590907.1"/>
    <property type="molecule type" value="Genomic_DNA"/>
</dbReference>